<evidence type="ECO:0000313" key="1">
    <source>
        <dbReference type="EMBL" id="GER38976.1"/>
    </source>
</evidence>
<dbReference type="Proteomes" id="UP000325081">
    <property type="component" value="Unassembled WGS sequence"/>
</dbReference>
<evidence type="ECO:0000313" key="2">
    <source>
        <dbReference type="Proteomes" id="UP000325081"/>
    </source>
</evidence>
<protein>
    <submittedName>
        <fullName evidence="1">Type II secretory pathway</fullName>
    </submittedName>
</protein>
<organism evidence="1 2">
    <name type="scientific">Striga asiatica</name>
    <name type="common">Asiatic witchweed</name>
    <name type="synonym">Buchnera asiatica</name>
    <dbReference type="NCBI Taxonomy" id="4170"/>
    <lineage>
        <taxon>Eukaryota</taxon>
        <taxon>Viridiplantae</taxon>
        <taxon>Streptophyta</taxon>
        <taxon>Embryophyta</taxon>
        <taxon>Tracheophyta</taxon>
        <taxon>Spermatophyta</taxon>
        <taxon>Magnoliopsida</taxon>
        <taxon>eudicotyledons</taxon>
        <taxon>Gunneridae</taxon>
        <taxon>Pentapetalae</taxon>
        <taxon>asterids</taxon>
        <taxon>lamiids</taxon>
        <taxon>Lamiales</taxon>
        <taxon>Orobanchaceae</taxon>
        <taxon>Buchnereae</taxon>
        <taxon>Striga</taxon>
    </lineage>
</organism>
<gene>
    <name evidence="1" type="ORF">STAS_15524</name>
</gene>
<dbReference type="EMBL" id="BKCP01005572">
    <property type="protein sequence ID" value="GER38976.1"/>
    <property type="molecule type" value="Genomic_DNA"/>
</dbReference>
<proteinExistence type="predicted"/>
<name>A0A5A7Q286_STRAF</name>
<comment type="caution">
    <text evidence="1">The sequence shown here is derived from an EMBL/GenBank/DDBJ whole genome shotgun (WGS) entry which is preliminary data.</text>
</comment>
<keyword evidence="2" id="KW-1185">Reference proteome</keyword>
<reference evidence="2" key="1">
    <citation type="journal article" date="2019" name="Curr. Biol.">
        <title>Genome Sequence of Striga asiatica Provides Insight into the Evolution of Plant Parasitism.</title>
        <authorList>
            <person name="Yoshida S."/>
            <person name="Kim S."/>
            <person name="Wafula E.K."/>
            <person name="Tanskanen J."/>
            <person name="Kim Y.M."/>
            <person name="Honaas L."/>
            <person name="Yang Z."/>
            <person name="Spallek T."/>
            <person name="Conn C.E."/>
            <person name="Ichihashi Y."/>
            <person name="Cheong K."/>
            <person name="Cui S."/>
            <person name="Der J.P."/>
            <person name="Gundlach H."/>
            <person name="Jiao Y."/>
            <person name="Hori C."/>
            <person name="Ishida J.K."/>
            <person name="Kasahara H."/>
            <person name="Kiba T."/>
            <person name="Kim M.S."/>
            <person name="Koo N."/>
            <person name="Laohavisit A."/>
            <person name="Lee Y.H."/>
            <person name="Lumba S."/>
            <person name="McCourt P."/>
            <person name="Mortimer J.C."/>
            <person name="Mutuku J.M."/>
            <person name="Nomura T."/>
            <person name="Sasaki-Sekimoto Y."/>
            <person name="Seto Y."/>
            <person name="Wang Y."/>
            <person name="Wakatake T."/>
            <person name="Sakakibara H."/>
            <person name="Demura T."/>
            <person name="Yamaguchi S."/>
            <person name="Yoneyama K."/>
            <person name="Manabe R.I."/>
            <person name="Nelson D.C."/>
            <person name="Schulman A.H."/>
            <person name="Timko M.P."/>
            <person name="dePamphilis C.W."/>
            <person name="Choi D."/>
            <person name="Shirasu K."/>
        </authorList>
    </citation>
    <scope>NUCLEOTIDE SEQUENCE [LARGE SCALE GENOMIC DNA]</scope>
    <source>
        <strain evidence="2">cv. UVA1</strain>
    </source>
</reference>
<dbReference type="AlphaFoldDB" id="A0A5A7Q286"/>
<accession>A0A5A7Q286</accession>
<sequence>METSPHIWSNPYFSLKSLVGASGSRTGSDEVWFSPPNESIRLVHIGPFHEGQSEPKVLCRLFCLYPCGQNKIFSRDTDDAIPAFIVAEVVVLIAWFASSMVNTENMNSLSALDHRIMAKFLSLVRPPMRVHQLISRSDIGEQKYNWNLSPASSGEGSAVSAFPSDKVCEVVEKMKLIHTTEFFLLFYCFFRRKKKENSKHAEIKVRRFARTNRVSEHVALSISGANKSQEIKSVHWHFGGSIGKNLLCIS</sequence>
<dbReference type="OrthoDB" id="1971900at2759"/>